<accession>A0A8H5QGZ5</accession>
<evidence type="ECO:0000313" key="1">
    <source>
        <dbReference type="EMBL" id="KAF5614594.1"/>
    </source>
</evidence>
<sequence>METIVSFCTDWPCLAAGPLARVEDQVNGWGNWYQPFSAPCPRTLADTARAQFCSLVFLPLAISPRPILFSMFVSSIVYCPGPETVAKGDKAVWEPFLMMDDDQLICYYSTQVDPKCNQKLSHKTTKDLRDWSVEVDDVAFPNTDKRPEMAVVAYSPVSKKYAMTLEHCGSPLTGGCPVYYKASSDPLDFASATEQPIIPYNGGINPNRNPRVIWTAEPGMDGRGIFIANGGGREEVFVNTDDLDPNSWKPVKVGRWAAYTARIDFDKSVILS</sequence>
<dbReference type="InterPro" id="IPR023296">
    <property type="entry name" value="Glyco_hydro_beta-prop_sf"/>
</dbReference>
<dbReference type="SUPFAM" id="SSF75005">
    <property type="entry name" value="Arabinanase/levansucrase/invertase"/>
    <property type="match status" value="1"/>
</dbReference>
<dbReference type="GeneID" id="59299126"/>
<name>A0A8H5QGZ5_9HYPO</name>
<keyword evidence="2" id="KW-1185">Reference proteome</keyword>
<dbReference type="AlphaFoldDB" id="A0A8H5QGZ5"/>
<comment type="caution">
    <text evidence="1">The sequence shown here is derived from an EMBL/GenBank/DDBJ whole genome shotgun (WGS) entry which is preliminary data.</text>
</comment>
<dbReference type="OrthoDB" id="2130735at2759"/>
<gene>
    <name evidence="1" type="ORF">FTJAE_13688</name>
</gene>
<proteinExistence type="predicted"/>
<evidence type="ECO:0000313" key="2">
    <source>
        <dbReference type="Proteomes" id="UP000530670"/>
    </source>
</evidence>
<dbReference type="PANTHER" id="PTHR38792">
    <property type="entry name" value="BNR/ASP-BOX REPEAT DOMAIN PROTEIN (AFU_ORTHOLOGUE AFUA_7G06430)-RELATED"/>
    <property type="match status" value="1"/>
</dbReference>
<protein>
    <submittedName>
        <fullName evidence="1">Uncharacterized protein</fullName>
    </submittedName>
</protein>
<dbReference type="Proteomes" id="UP000530670">
    <property type="component" value="Unassembled WGS sequence"/>
</dbReference>
<dbReference type="RefSeq" id="XP_037199291.1">
    <property type="nucleotide sequence ID" value="XM_037346856.1"/>
</dbReference>
<dbReference type="EMBL" id="JAAQRI010000455">
    <property type="protein sequence ID" value="KAF5614594.1"/>
    <property type="molecule type" value="Genomic_DNA"/>
</dbReference>
<organism evidence="1 2">
    <name type="scientific">Fusarium tjaetaba</name>
    <dbReference type="NCBI Taxonomy" id="1567544"/>
    <lineage>
        <taxon>Eukaryota</taxon>
        <taxon>Fungi</taxon>
        <taxon>Dikarya</taxon>
        <taxon>Ascomycota</taxon>
        <taxon>Pezizomycotina</taxon>
        <taxon>Sordariomycetes</taxon>
        <taxon>Hypocreomycetidae</taxon>
        <taxon>Hypocreales</taxon>
        <taxon>Nectriaceae</taxon>
        <taxon>Fusarium</taxon>
        <taxon>Fusarium fujikuroi species complex</taxon>
    </lineage>
</organism>
<reference evidence="1 2" key="1">
    <citation type="submission" date="2020-05" db="EMBL/GenBank/DDBJ databases">
        <title>Identification and distribution of gene clusters putatively required for synthesis of sphingolipid metabolism inhibitors in phylogenetically diverse species of the filamentous fungus Fusarium.</title>
        <authorList>
            <person name="Kim H.-S."/>
            <person name="Busman M."/>
            <person name="Brown D.W."/>
            <person name="Divon H."/>
            <person name="Uhlig S."/>
            <person name="Proctor R.H."/>
        </authorList>
    </citation>
    <scope>NUCLEOTIDE SEQUENCE [LARGE SCALE GENOMIC DNA]</scope>
    <source>
        <strain evidence="1 2">NRRL 66243</strain>
    </source>
</reference>
<dbReference type="Gene3D" id="2.120.10.10">
    <property type="match status" value="1"/>
</dbReference>
<dbReference type="PANTHER" id="PTHR38792:SF3">
    <property type="entry name" value="BNR_ASP-BOX REPEAT DOMAIN PROTEIN (AFU_ORTHOLOGUE AFUA_7G06430)-RELATED"/>
    <property type="match status" value="1"/>
</dbReference>